<dbReference type="AlphaFoldDB" id="A0A0C9W6A2"/>
<evidence type="ECO:0000313" key="1">
    <source>
        <dbReference type="EMBL" id="KIJ57627.1"/>
    </source>
</evidence>
<accession>A0A0C9W6A2</accession>
<dbReference type="Proteomes" id="UP000053820">
    <property type="component" value="Unassembled WGS sequence"/>
</dbReference>
<gene>
    <name evidence="1" type="ORF">HYDPIDRAFT_171611</name>
</gene>
<name>A0A0C9W6A2_9AGAM</name>
<dbReference type="HOGENOM" id="CLU_2049980_0_0_1"/>
<proteinExistence type="predicted"/>
<sequence>MTLDSFPSPRRKVLASNAHSEMCLFISTKDAFPPSKDKDEHSYQRICEVANANAGLKEKLDTIKQDEVDEATLALLLEYRWKRKMNNPVKNTPPGRYHHQWARVESNLVRVMCLSPENLV</sequence>
<organism evidence="1 2">
    <name type="scientific">Hydnomerulius pinastri MD-312</name>
    <dbReference type="NCBI Taxonomy" id="994086"/>
    <lineage>
        <taxon>Eukaryota</taxon>
        <taxon>Fungi</taxon>
        <taxon>Dikarya</taxon>
        <taxon>Basidiomycota</taxon>
        <taxon>Agaricomycotina</taxon>
        <taxon>Agaricomycetes</taxon>
        <taxon>Agaricomycetidae</taxon>
        <taxon>Boletales</taxon>
        <taxon>Boletales incertae sedis</taxon>
        <taxon>Leucogyrophana</taxon>
    </lineage>
</organism>
<dbReference type="EMBL" id="KN840215">
    <property type="protein sequence ID" value="KIJ57627.1"/>
    <property type="molecule type" value="Genomic_DNA"/>
</dbReference>
<reference evidence="1 2" key="1">
    <citation type="submission" date="2014-04" db="EMBL/GenBank/DDBJ databases">
        <title>Evolutionary Origins and Diversification of the Mycorrhizal Mutualists.</title>
        <authorList>
            <consortium name="DOE Joint Genome Institute"/>
            <consortium name="Mycorrhizal Genomics Consortium"/>
            <person name="Kohler A."/>
            <person name="Kuo A."/>
            <person name="Nagy L.G."/>
            <person name="Floudas D."/>
            <person name="Copeland A."/>
            <person name="Barry K.W."/>
            <person name="Cichocki N."/>
            <person name="Veneault-Fourrey C."/>
            <person name="LaButti K."/>
            <person name="Lindquist E.A."/>
            <person name="Lipzen A."/>
            <person name="Lundell T."/>
            <person name="Morin E."/>
            <person name="Murat C."/>
            <person name="Riley R."/>
            <person name="Ohm R."/>
            <person name="Sun H."/>
            <person name="Tunlid A."/>
            <person name="Henrissat B."/>
            <person name="Grigoriev I.V."/>
            <person name="Hibbett D.S."/>
            <person name="Martin F."/>
        </authorList>
    </citation>
    <scope>NUCLEOTIDE SEQUENCE [LARGE SCALE GENOMIC DNA]</scope>
    <source>
        <strain evidence="1 2">MD-312</strain>
    </source>
</reference>
<keyword evidence="2" id="KW-1185">Reference proteome</keyword>
<protein>
    <submittedName>
        <fullName evidence="1">Uncharacterized protein</fullName>
    </submittedName>
</protein>
<evidence type="ECO:0000313" key="2">
    <source>
        <dbReference type="Proteomes" id="UP000053820"/>
    </source>
</evidence>